<accession>A0ABY7QLV4</accession>
<reference evidence="1 2" key="1">
    <citation type="submission" date="2023-01" db="EMBL/GenBank/DDBJ databases">
        <title>Complete genome of Chryseobacterium camelliae VAN22-5A.</title>
        <authorList>
            <person name="Zong G."/>
            <person name="Cao G."/>
        </authorList>
    </citation>
    <scope>NUCLEOTIDE SEQUENCE [LARGE SCALE GENOMIC DNA]</scope>
    <source>
        <strain evidence="1 2">VAN22-5A</strain>
    </source>
</reference>
<evidence type="ECO:0000313" key="1">
    <source>
        <dbReference type="EMBL" id="WBV60208.1"/>
    </source>
</evidence>
<proteinExistence type="predicted"/>
<keyword evidence="2" id="KW-1185">Reference proteome</keyword>
<gene>
    <name evidence="1" type="ORF">PFY12_14365</name>
</gene>
<dbReference type="RefSeq" id="WP_271148546.1">
    <property type="nucleotide sequence ID" value="NZ_CP115859.1"/>
</dbReference>
<name>A0ABY7QLV4_9FLAO</name>
<dbReference type="Proteomes" id="UP001210978">
    <property type="component" value="Chromosome"/>
</dbReference>
<sequence>MSKFETTQNHKMINEKYDFIEQWLPVHYTSSVNMILKGDMRPPEYVRQVKNKKIYDEKIIDALYKVALFNKLQMGT</sequence>
<organism evidence="1 2">
    <name type="scientific">Chryseobacterium camelliae</name>
    <dbReference type="NCBI Taxonomy" id="1265445"/>
    <lineage>
        <taxon>Bacteria</taxon>
        <taxon>Pseudomonadati</taxon>
        <taxon>Bacteroidota</taxon>
        <taxon>Flavobacteriia</taxon>
        <taxon>Flavobacteriales</taxon>
        <taxon>Weeksellaceae</taxon>
        <taxon>Chryseobacterium group</taxon>
        <taxon>Chryseobacterium</taxon>
    </lineage>
</organism>
<protein>
    <submittedName>
        <fullName evidence="1">Uncharacterized protein</fullName>
    </submittedName>
</protein>
<dbReference type="EMBL" id="CP115859">
    <property type="protein sequence ID" value="WBV60208.1"/>
    <property type="molecule type" value="Genomic_DNA"/>
</dbReference>
<evidence type="ECO:0000313" key="2">
    <source>
        <dbReference type="Proteomes" id="UP001210978"/>
    </source>
</evidence>